<evidence type="ECO:0000313" key="3">
    <source>
        <dbReference type="Proteomes" id="UP001159641"/>
    </source>
</evidence>
<evidence type="ECO:0000256" key="1">
    <source>
        <dbReference type="SAM" id="MobiDB-lite"/>
    </source>
</evidence>
<comment type="caution">
    <text evidence="2">The sequence shown here is derived from an EMBL/GenBank/DDBJ whole genome shotgun (WGS) entry which is preliminary data.</text>
</comment>
<reference evidence="2 3" key="1">
    <citation type="submission" date="2022-11" db="EMBL/GenBank/DDBJ databases">
        <title>Whole genome sequence of Eschrichtius robustus ER-17-0199.</title>
        <authorList>
            <person name="Bruniche-Olsen A."/>
            <person name="Black A.N."/>
            <person name="Fields C.J."/>
            <person name="Walden K."/>
            <person name="Dewoody J.A."/>
        </authorList>
    </citation>
    <scope>NUCLEOTIDE SEQUENCE [LARGE SCALE GENOMIC DNA]</scope>
    <source>
        <strain evidence="2">ER-17-0199</strain>
        <tissue evidence="2">Blubber</tissue>
    </source>
</reference>
<feature type="region of interest" description="Disordered" evidence="1">
    <location>
        <begin position="73"/>
        <end position="119"/>
    </location>
</feature>
<keyword evidence="3" id="KW-1185">Reference proteome</keyword>
<dbReference type="EMBL" id="JAIQCJ010002324">
    <property type="protein sequence ID" value="KAJ8776911.1"/>
    <property type="molecule type" value="Genomic_DNA"/>
</dbReference>
<name>A0AB34GB44_ESCRO</name>
<sequence length="139" mass="15002">MYSKQLTLIEPAPPRLSRRRAGGKMLSRLMSGSSRSLEREYSCTVRLLDDSEYTCTIQTPALCPPLAAADGPGSGRLCLSPSPGLGTRSSALLRGESSRPGPPPRPLPSREFTSQEDPALTAENCFLEKQIELDPEGLT</sequence>
<evidence type="ECO:0000313" key="2">
    <source>
        <dbReference type="EMBL" id="KAJ8776911.1"/>
    </source>
</evidence>
<proteinExistence type="predicted"/>
<dbReference type="AlphaFoldDB" id="A0AB34GB44"/>
<organism evidence="2 3">
    <name type="scientific">Eschrichtius robustus</name>
    <name type="common">California gray whale</name>
    <name type="synonym">Eschrichtius gibbosus</name>
    <dbReference type="NCBI Taxonomy" id="9764"/>
    <lineage>
        <taxon>Eukaryota</taxon>
        <taxon>Metazoa</taxon>
        <taxon>Chordata</taxon>
        <taxon>Craniata</taxon>
        <taxon>Vertebrata</taxon>
        <taxon>Euteleostomi</taxon>
        <taxon>Mammalia</taxon>
        <taxon>Eutheria</taxon>
        <taxon>Laurasiatheria</taxon>
        <taxon>Artiodactyla</taxon>
        <taxon>Whippomorpha</taxon>
        <taxon>Cetacea</taxon>
        <taxon>Mysticeti</taxon>
        <taxon>Eschrichtiidae</taxon>
        <taxon>Eschrichtius</taxon>
    </lineage>
</organism>
<gene>
    <name evidence="2" type="ORF">J1605_015088</name>
</gene>
<dbReference type="Proteomes" id="UP001159641">
    <property type="component" value="Unassembled WGS sequence"/>
</dbReference>
<feature type="region of interest" description="Disordered" evidence="1">
    <location>
        <begin position="1"/>
        <end position="21"/>
    </location>
</feature>
<protein>
    <submittedName>
        <fullName evidence="2">Uncharacterized protein</fullName>
    </submittedName>
</protein>
<accession>A0AB34GB44</accession>